<dbReference type="PROSITE" id="PS52004">
    <property type="entry name" value="KS3_2"/>
    <property type="match status" value="1"/>
</dbReference>
<gene>
    <name evidence="5" type="ORF">HX018_05180</name>
</gene>
<evidence type="ECO:0000259" key="4">
    <source>
        <dbReference type="PROSITE" id="PS52004"/>
    </source>
</evidence>
<evidence type="ECO:0000313" key="5">
    <source>
        <dbReference type="EMBL" id="MDM1047634.1"/>
    </source>
</evidence>
<dbReference type="InterPro" id="IPR016039">
    <property type="entry name" value="Thiolase-like"/>
</dbReference>
<keyword evidence="6" id="KW-1185">Reference proteome</keyword>
<reference evidence="5" key="1">
    <citation type="submission" date="2020-06" db="EMBL/GenBank/DDBJ databases">
        <authorList>
            <person name="Dong N."/>
        </authorList>
    </citation>
    <scope>NUCLEOTIDE SEQUENCE</scope>
    <source>
        <strain evidence="5">R1692</strain>
    </source>
</reference>
<dbReference type="Pfam" id="PF02801">
    <property type="entry name" value="Ketoacyl-synt_C"/>
    <property type="match status" value="1"/>
</dbReference>
<dbReference type="Pfam" id="PF00109">
    <property type="entry name" value="ketoacyl-synt"/>
    <property type="match status" value="1"/>
</dbReference>
<dbReference type="EMBL" id="JACAGK010000010">
    <property type="protein sequence ID" value="MDM1047634.1"/>
    <property type="molecule type" value="Genomic_DNA"/>
</dbReference>
<dbReference type="PANTHER" id="PTHR11712">
    <property type="entry name" value="POLYKETIDE SYNTHASE-RELATED"/>
    <property type="match status" value="1"/>
</dbReference>
<feature type="domain" description="Ketosynthase family 3 (KS3)" evidence="4">
    <location>
        <begin position="1"/>
        <end position="370"/>
    </location>
</feature>
<proteinExistence type="inferred from homology"/>
<evidence type="ECO:0000256" key="3">
    <source>
        <dbReference type="RuleBase" id="RU003694"/>
    </source>
</evidence>
<sequence length="371" mass="40054">MKQAYIHESNIISPLGFTTDENFEAVRAGKTGIQKLKLNGILDEVFISSINEDQVEALFARLSLTSASSRIEKLAIAALFPLIQDRKSLENSLLIVSTTKGNVNALAENDTEASDNPTLAKNIAAYFGFQKEPLIVSNACVSGLMALSIAKRYLQLGLFEEVYIVAFDEVSRFAQSGFNSFQAVSSEACRPYDQDRSGVSLGEAAVACHVSTERQPTSIRIAGDANINDANHISGPSRTGEGLFLSIQKALDEAQLRAENIDYIVGHGTATMYNDEMEAIAFNRADLSTVPLASYKGNYGHTLGASGLLECVLLVECMRRNLLLPSKGFQVLGTSQPIEVLTVERKCDIRVALKTASGFGGTNTALILSKD</sequence>
<dbReference type="InterPro" id="IPR020841">
    <property type="entry name" value="PKS_Beta-ketoAc_synthase_dom"/>
</dbReference>
<keyword evidence="2 3" id="KW-0808">Transferase</keyword>
<comment type="similarity">
    <text evidence="1 3">Belongs to the thiolase-like superfamily. Beta-ketoacyl-ACP synthases family.</text>
</comment>
<dbReference type="SUPFAM" id="SSF53901">
    <property type="entry name" value="Thiolase-like"/>
    <property type="match status" value="2"/>
</dbReference>
<dbReference type="InterPro" id="IPR014030">
    <property type="entry name" value="Ketoacyl_synth_N"/>
</dbReference>
<name>A0ABT7NK81_9SPHI</name>
<dbReference type="Gene3D" id="3.40.47.10">
    <property type="match status" value="1"/>
</dbReference>
<evidence type="ECO:0000313" key="6">
    <source>
        <dbReference type="Proteomes" id="UP001170954"/>
    </source>
</evidence>
<dbReference type="InterPro" id="IPR000794">
    <property type="entry name" value="Beta-ketoacyl_synthase"/>
</dbReference>
<dbReference type="Proteomes" id="UP001170954">
    <property type="component" value="Unassembled WGS sequence"/>
</dbReference>
<dbReference type="RefSeq" id="WP_286650671.1">
    <property type="nucleotide sequence ID" value="NZ_JACAGK010000010.1"/>
</dbReference>
<protein>
    <submittedName>
        <fullName evidence="5">Beta-ketoacyl synthase</fullName>
    </submittedName>
</protein>
<accession>A0ABT7NK81</accession>
<comment type="caution">
    <text evidence="5">The sequence shown here is derived from an EMBL/GenBank/DDBJ whole genome shotgun (WGS) entry which is preliminary data.</text>
</comment>
<dbReference type="InterPro" id="IPR014031">
    <property type="entry name" value="Ketoacyl_synth_C"/>
</dbReference>
<evidence type="ECO:0000256" key="1">
    <source>
        <dbReference type="ARBA" id="ARBA00008467"/>
    </source>
</evidence>
<organism evidence="5 6">
    <name type="scientific">Sphingobacterium hotanense</name>
    <dbReference type="NCBI Taxonomy" id="649196"/>
    <lineage>
        <taxon>Bacteria</taxon>
        <taxon>Pseudomonadati</taxon>
        <taxon>Bacteroidota</taxon>
        <taxon>Sphingobacteriia</taxon>
        <taxon>Sphingobacteriales</taxon>
        <taxon>Sphingobacteriaceae</taxon>
        <taxon>Sphingobacterium</taxon>
    </lineage>
</organism>
<dbReference type="PANTHER" id="PTHR11712:SF336">
    <property type="entry name" value="3-OXOACYL-[ACYL-CARRIER-PROTEIN] SYNTHASE, MITOCHONDRIAL"/>
    <property type="match status" value="1"/>
</dbReference>
<evidence type="ECO:0000256" key="2">
    <source>
        <dbReference type="ARBA" id="ARBA00022679"/>
    </source>
</evidence>
<reference evidence="5" key="2">
    <citation type="journal article" date="2022" name="Sci. Total Environ.">
        <title>Prevalence, transmission, and molecular epidemiology of tet(X)-positive bacteria among humans, animals, and environmental niches in China: An epidemiological, and genomic-based study.</title>
        <authorList>
            <person name="Dong N."/>
            <person name="Zeng Y."/>
            <person name="Cai C."/>
            <person name="Sun C."/>
            <person name="Lu J."/>
            <person name="Liu C."/>
            <person name="Zhou H."/>
            <person name="Sun Q."/>
            <person name="Shu L."/>
            <person name="Wang H."/>
            <person name="Wang Y."/>
            <person name="Wang S."/>
            <person name="Wu C."/>
            <person name="Chan E.W."/>
            <person name="Chen G."/>
            <person name="Shen Z."/>
            <person name="Chen S."/>
            <person name="Zhang R."/>
        </authorList>
    </citation>
    <scope>NUCLEOTIDE SEQUENCE</scope>
    <source>
        <strain evidence="5">R1692</strain>
    </source>
</reference>